<dbReference type="Proteomes" id="UP000001194">
    <property type="component" value="Unassembled WGS sequence"/>
</dbReference>
<dbReference type="OrthoDB" id="3256015at2759"/>
<name>B0DVX7_LACBS</name>
<proteinExistence type="predicted"/>
<organism evidence="2">
    <name type="scientific">Laccaria bicolor (strain S238N-H82 / ATCC MYA-4686)</name>
    <name type="common">Bicoloured deceiver</name>
    <name type="synonym">Laccaria laccata var. bicolor</name>
    <dbReference type="NCBI Taxonomy" id="486041"/>
    <lineage>
        <taxon>Eukaryota</taxon>
        <taxon>Fungi</taxon>
        <taxon>Dikarya</taxon>
        <taxon>Basidiomycota</taxon>
        <taxon>Agaricomycotina</taxon>
        <taxon>Agaricomycetes</taxon>
        <taxon>Agaricomycetidae</taxon>
        <taxon>Agaricales</taxon>
        <taxon>Agaricineae</taxon>
        <taxon>Hydnangiaceae</taxon>
        <taxon>Laccaria</taxon>
    </lineage>
</organism>
<sequence length="215" mass="24237">MFAQYKSLATIVPTTSVPSFVPPSPSRHQFDKKKEDIRLSDLPQHLQRNFDGVFSPRLREYLGFSQTPWDVPTKTSINDLWKQAFPSVPLLEDAHLYHIVSKLIDDRVSLWRTKFAKGALDYLSKSIFPQLPDNTKEQRALWCAWAISGSDRQQPFYYLVYEDAEEGSSSSPVTRGIFQSSIISAVLGLHVSGISQIAPALRSENKPISALVLTI</sequence>
<keyword evidence="2" id="KW-1185">Reference proteome</keyword>
<evidence type="ECO:0000313" key="2">
    <source>
        <dbReference type="Proteomes" id="UP000001194"/>
    </source>
</evidence>
<dbReference type="AlphaFoldDB" id="B0DVX7"/>
<dbReference type="RefSeq" id="XP_001888088.1">
    <property type="nucleotide sequence ID" value="XM_001888053.1"/>
</dbReference>
<dbReference type="HOGENOM" id="CLU_1283441_0_0_1"/>
<accession>B0DVX7</accession>
<dbReference type="EMBL" id="DS547141">
    <property type="protein sequence ID" value="EDR01212.1"/>
    <property type="molecule type" value="Genomic_DNA"/>
</dbReference>
<dbReference type="GeneID" id="6083791"/>
<reference evidence="1 2" key="1">
    <citation type="journal article" date="2008" name="Nature">
        <title>The genome of Laccaria bicolor provides insights into mycorrhizal symbiosis.</title>
        <authorList>
            <person name="Martin F."/>
            <person name="Aerts A."/>
            <person name="Ahren D."/>
            <person name="Brun A."/>
            <person name="Danchin E.G.J."/>
            <person name="Duchaussoy F."/>
            <person name="Gibon J."/>
            <person name="Kohler A."/>
            <person name="Lindquist E."/>
            <person name="Pereda V."/>
            <person name="Salamov A."/>
            <person name="Shapiro H.J."/>
            <person name="Wuyts J."/>
            <person name="Blaudez D."/>
            <person name="Buee M."/>
            <person name="Brokstein P."/>
            <person name="Canbaeck B."/>
            <person name="Cohen D."/>
            <person name="Courty P.E."/>
            <person name="Coutinho P.M."/>
            <person name="Delaruelle C."/>
            <person name="Detter J.C."/>
            <person name="Deveau A."/>
            <person name="DiFazio S."/>
            <person name="Duplessis S."/>
            <person name="Fraissinet-Tachet L."/>
            <person name="Lucic E."/>
            <person name="Frey-Klett P."/>
            <person name="Fourrey C."/>
            <person name="Feussner I."/>
            <person name="Gay G."/>
            <person name="Grimwood J."/>
            <person name="Hoegger P.J."/>
            <person name="Jain P."/>
            <person name="Kilaru S."/>
            <person name="Labbe J."/>
            <person name="Lin Y.C."/>
            <person name="Legue V."/>
            <person name="Le Tacon F."/>
            <person name="Marmeisse R."/>
            <person name="Melayah D."/>
            <person name="Montanini B."/>
            <person name="Muratet M."/>
            <person name="Nehls U."/>
            <person name="Niculita-Hirzel H."/>
            <person name="Oudot-Le Secq M.P."/>
            <person name="Peter M."/>
            <person name="Quesneville H."/>
            <person name="Rajashekar B."/>
            <person name="Reich M."/>
            <person name="Rouhier N."/>
            <person name="Schmutz J."/>
            <person name="Yin T."/>
            <person name="Chalot M."/>
            <person name="Henrissat B."/>
            <person name="Kuees U."/>
            <person name="Lucas S."/>
            <person name="Van de Peer Y."/>
            <person name="Podila G.K."/>
            <person name="Polle A."/>
            <person name="Pukkila P.J."/>
            <person name="Richardson P.M."/>
            <person name="Rouze P."/>
            <person name="Sanders I.R."/>
            <person name="Stajich J.E."/>
            <person name="Tunlid A."/>
            <person name="Tuskan G."/>
            <person name="Grigoriev I.V."/>
        </authorList>
    </citation>
    <scope>NUCLEOTIDE SEQUENCE [LARGE SCALE GENOMIC DNA]</scope>
    <source>
        <strain evidence="2">S238N-H82 / ATCC MYA-4686</strain>
    </source>
</reference>
<dbReference type="InParanoid" id="B0DVX7"/>
<gene>
    <name evidence="1" type="ORF">LACBIDRAFT_312310</name>
</gene>
<dbReference type="KEGG" id="lbc:LACBIDRAFT_312310"/>
<evidence type="ECO:0000313" key="1">
    <source>
        <dbReference type="EMBL" id="EDR01212.1"/>
    </source>
</evidence>
<protein>
    <submittedName>
        <fullName evidence="1">Predicted protein</fullName>
    </submittedName>
</protein>